<proteinExistence type="predicted"/>
<gene>
    <name evidence="1" type="ORF">FWILDA_LOCUS7169</name>
</gene>
<accession>A0A9W4SN83</accession>
<evidence type="ECO:0000313" key="2">
    <source>
        <dbReference type="Proteomes" id="UP001153678"/>
    </source>
</evidence>
<comment type="caution">
    <text evidence="1">The sequence shown here is derived from an EMBL/GenBank/DDBJ whole genome shotgun (WGS) entry which is preliminary data.</text>
</comment>
<feature type="non-terminal residue" evidence="1">
    <location>
        <position position="1"/>
    </location>
</feature>
<reference evidence="1" key="1">
    <citation type="submission" date="2022-08" db="EMBL/GenBank/DDBJ databases">
        <authorList>
            <person name="Kallberg Y."/>
            <person name="Tangrot J."/>
            <person name="Rosling A."/>
        </authorList>
    </citation>
    <scope>NUCLEOTIDE SEQUENCE</scope>
    <source>
        <strain evidence="1">Wild A</strain>
    </source>
</reference>
<dbReference type="Proteomes" id="UP001153678">
    <property type="component" value="Unassembled WGS sequence"/>
</dbReference>
<evidence type="ECO:0000313" key="1">
    <source>
        <dbReference type="EMBL" id="CAI2175588.1"/>
    </source>
</evidence>
<organism evidence="1 2">
    <name type="scientific">Funneliformis geosporum</name>
    <dbReference type="NCBI Taxonomy" id="1117311"/>
    <lineage>
        <taxon>Eukaryota</taxon>
        <taxon>Fungi</taxon>
        <taxon>Fungi incertae sedis</taxon>
        <taxon>Mucoromycota</taxon>
        <taxon>Glomeromycotina</taxon>
        <taxon>Glomeromycetes</taxon>
        <taxon>Glomerales</taxon>
        <taxon>Glomeraceae</taxon>
        <taxon>Funneliformis</taxon>
    </lineage>
</organism>
<name>A0A9W4SN83_9GLOM</name>
<dbReference type="OrthoDB" id="10531140at2759"/>
<sequence>DRSLHINFLSSQQGGTAIRCSFDELFIYRKKGNDIDKLWLIIEDELCIQRIEQEKTNLELLKIDNMTQALKHVQRYVGALGNGAIANLESASETITSAKKKQSAEEASSITSPNLRDCTLHPFPLQSNIEDADFFEGEEDIKIEDALLSKRSHENEEAVIFKKIKNRNEKESVEEGTSQEDLEDLLNSVTKASNAFRQIKFPTYYNKLKTIWHAPELGLLFERLSLEDENIHMEEDEEGERGDIENGVNIKDEAVSEIEKIVHNLNETATKFWFLLNTIPIPVLSYDQAQFHDINIIKSVSNGFSTHRLQSDGVAEFFERPKQIPLFLLEVSGDPGNPGPDKFNTDRIKLMNEGVFALNKFITRTELPI</sequence>
<keyword evidence="2" id="KW-1185">Reference proteome</keyword>
<dbReference type="AlphaFoldDB" id="A0A9W4SN83"/>
<protein>
    <submittedName>
        <fullName evidence="1">18152_t:CDS:1</fullName>
    </submittedName>
</protein>
<dbReference type="EMBL" id="CAMKVN010001385">
    <property type="protein sequence ID" value="CAI2175588.1"/>
    <property type="molecule type" value="Genomic_DNA"/>
</dbReference>